<sequence>MAKAIAIVLPESPHRLCTWHIFQNATKHLGSVFHRFPQFKLDFSRCIYEFEIEIDFLEAWEKMLDEYNLRGNSWLEDLFKEKYKWAMVYGRHTFCANLRSTQRSETFNSLMRKYLNSRLHPMHFFEQFDRLIEDRRHEELQADFRSINSTPTLFVPCPILKQASAHYTMDIFFLFQEEWQMFHAIEIHHVMDEGDQSEFKAIDHIKKGEKTIYLNNVNQQRWSKEAKSGDVVDNHGFVIQENPHISTTQRYMDLCHNFIKIASRVEGHETTYLIARDMQGYYHR</sequence>
<keyword evidence="1" id="KW-0539">Nucleus</keyword>
<dbReference type="GO" id="GO:0008270">
    <property type="term" value="F:zinc ion binding"/>
    <property type="evidence" value="ECO:0007669"/>
    <property type="project" value="UniProtKB-UniRule"/>
</dbReference>
<evidence type="ECO:0000313" key="3">
    <source>
        <dbReference type="Proteomes" id="UP000825729"/>
    </source>
</evidence>
<dbReference type="AlphaFoldDB" id="A0AAV7FEZ7"/>
<comment type="caution">
    <text evidence="2">The sequence shown here is derived from an EMBL/GenBank/DDBJ whole genome shotgun (WGS) entry which is preliminary data.</text>
</comment>
<dbReference type="GO" id="GO:0006355">
    <property type="term" value="P:regulation of DNA-templated transcription"/>
    <property type="evidence" value="ECO:0007669"/>
    <property type="project" value="UniProtKB-UniRule"/>
</dbReference>
<evidence type="ECO:0000313" key="2">
    <source>
        <dbReference type="EMBL" id="KAG9458416.1"/>
    </source>
</evidence>
<keyword evidence="1" id="KW-0863">Zinc-finger</keyword>
<evidence type="ECO:0000256" key="1">
    <source>
        <dbReference type="RuleBase" id="RU367018"/>
    </source>
</evidence>
<comment type="function">
    <text evidence="1">Putative transcription activator involved in regulating light control of development.</text>
</comment>
<protein>
    <recommendedName>
        <fullName evidence="1">Protein FAR1-RELATED SEQUENCE</fullName>
    </recommendedName>
</protein>
<dbReference type="InterPro" id="IPR031052">
    <property type="entry name" value="FHY3/FAR1"/>
</dbReference>
<reference evidence="2 3" key="1">
    <citation type="submission" date="2021-07" db="EMBL/GenBank/DDBJ databases">
        <title>The Aristolochia fimbriata genome: insights into angiosperm evolution, floral development and chemical biosynthesis.</title>
        <authorList>
            <person name="Jiao Y."/>
        </authorList>
    </citation>
    <scope>NUCLEOTIDE SEQUENCE [LARGE SCALE GENOMIC DNA]</scope>
    <source>
        <strain evidence="2">IBCAS-2021</strain>
        <tissue evidence="2">Leaf</tissue>
    </source>
</reference>
<organism evidence="2 3">
    <name type="scientific">Aristolochia fimbriata</name>
    <name type="common">White veined hardy Dutchman's pipe vine</name>
    <dbReference type="NCBI Taxonomy" id="158543"/>
    <lineage>
        <taxon>Eukaryota</taxon>
        <taxon>Viridiplantae</taxon>
        <taxon>Streptophyta</taxon>
        <taxon>Embryophyta</taxon>
        <taxon>Tracheophyta</taxon>
        <taxon>Spermatophyta</taxon>
        <taxon>Magnoliopsida</taxon>
        <taxon>Magnoliidae</taxon>
        <taxon>Piperales</taxon>
        <taxon>Aristolochiaceae</taxon>
        <taxon>Aristolochia</taxon>
    </lineage>
</organism>
<comment type="subcellular location">
    <subcellularLocation>
        <location evidence="1">Nucleus</location>
    </subcellularLocation>
</comment>
<accession>A0AAV7FEZ7</accession>
<proteinExistence type="inferred from homology"/>
<keyword evidence="3" id="KW-1185">Reference proteome</keyword>
<dbReference type="GO" id="GO:0005634">
    <property type="term" value="C:nucleus"/>
    <property type="evidence" value="ECO:0007669"/>
    <property type="project" value="UniProtKB-SubCell"/>
</dbReference>
<comment type="similarity">
    <text evidence="1">Belongs to the FHY3/FAR1 family.</text>
</comment>
<dbReference type="Proteomes" id="UP000825729">
    <property type="component" value="Unassembled WGS sequence"/>
</dbReference>
<dbReference type="PANTHER" id="PTHR31669:SF299">
    <property type="entry name" value="PROTEIN FAR1-RELATED SEQUENCE"/>
    <property type="match status" value="1"/>
</dbReference>
<dbReference type="PANTHER" id="PTHR31669">
    <property type="entry name" value="PROTEIN FAR1-RELATED SEQUENCE 10-RELATED"/>
    <property type="match status" value="1"/>
</dbReference>
<keyword evidence="1" id="KW-0862">Zinc</keyword>
<name>A0AAV7FEZ7_ARIFI</name>
<keyword evidence="1" id="KW-0479">Metal-binding</keyword>
<dbReference type="EMBL" id="JAINDJ010000002">
    <property type="protein sequence ID" value="KAG9458416.1"/>
    <property type="molecule type" value="Genomic_DNA"/>
</dbReference>
<gene>
    <name evidence="2" type="ORF">H6P81_002924</name>
</gene>